<dbReference type="GO" id="GO:0097177">
    <property type="term" value="F:mitochondrial ribosome binding"/>
    <property type="evidence" value="ECO:0000318"/>
    <property type="project" value="GO_Central"/>
</dbReference>
<organism evidence="11 12">
    <name type="scientific">Chlamydomonas reinhardtii</name>
    <name type="common">Chlamydomonas smithii</name>
    <dbReference type="NCBI Taxonomy" id="3055"/>
    <lineage>
        <taxon>Eukaryota</taxon>
        <taxon>Viridiplantae</taxon>
        <taxon>Chlorophyta</taxon>
        <taxon>core chlorophytes</taxon>
        <taxon>Chlorophyceae</taxon>
        <taxon>CS clade</taxon>
        <taxon>Chlamydomonadales</taxon>
        <taxon>Chlamydomonadaceae</taxon>
        <taxon>Chlamydomonas</taxon>
    </lineage>
</organism>
<dbReference type="PRINTS" id="PR00315">
    <property type="entry name" value="ELONGATNFCT"/>
</dbReference>
<evidence type="ECO:0000256" key="5">
    <source>
        <dbReference type="ARBA" id="ARBA00023128"/>
    </source>
</evidence>
<evidence type="ECO:0000256" key="7">
    <source>
        <dbReference type="ARBA" id="ARBA00023136"/>
    </source>
</evidence>
<keyword evidence="6 8" id="KW-0342">GTP-binding</keyword>
<comment type="similarity">
    <text evidence="1">Belongs to the TRAFAC class translation factor GTPase superfamily. Classic translation factor GTPase family. LepA subfamily.</text>
</comment>
<dbReference type="ExpressionAtlas" id="A0A2K3DX99">
    <property type="expression patterns" value="baseline"/>
</dbReference>
<dbReference type="HAMAP" id="MF_00071">
    <property type="entry name" value="LepA"/>
    <property type="match status" value="1"/>
</dbReference>
<dbReference type="CDD" id="cd01890">
    <property type="entry name" value="LepA"/>
    <property type="match status" value="1"/>
</dbReference>
<dbReference type="AlphaFoldDB" id="A0A2K3DX99"/>
<dbReference type="SUPFAM" id="SSF52540">
    <property type="entry name" value="P-loop containing nucleoside triphosphate hydrolases"/>
    <property type="match status" value="1"/>
</dbReference>
<dbReference type="InterPro" id="IPR009000">
    <property type="entry name" value="Transl_B-barrel_sf"/>
</dbReference>
<dbReference type="GO" id="GO:0005525">
    <property type="term" value="F:GTP binding"/>
    <property type="evidence" value="ECO:0007669"/>
    <property type="project" value="UniProtKB-UniRule"/>
</dbReference>
<dbReference type="CDD" id="cd03709">
    <property type="entry name" value="lepA_C"/>
    <property type="match status" value="1"/>
</dbReference>
<dbReference type="FunFam" id="3.40.50.300:FF:000078">
    <property type="entry name" value="Elongation factor 4"/>
    <property type="match status" value="1"/>
</dbReference>
<evidence type="ECO:0000256" key="6">
    <source>
        <dbReference type="ARBA" id="ARBA00023134"/>
    </source>
</evidence>
<dbReference type="GO" id="GO:0005739">
    <property type="term" value="C:mitochondrion"/>
    <property type="evidence" value="ECO:0000318"/>
    <property type="project" value="GO_Central"/>
</dbReference>
<keyword evidence="4 8" id="KW-0378">Hydrolase</keyword>
<dbReference type="EC" id="3.6.5.n1" evidence="8"/>
<dbReference type="PaxDb" id="3055-EDP05972"/>
<keyword evidence="5 8" id="KW-0496">Mitochondrion</keyword>
<accession>A0A2K3DX99</accession>
<dbReference type="NCBIfam" id="TIGR01393">
    <property type="entry name" value="lepA"/>
    <property type="match status" value="1"/>
</dbReference>
<dbReference type="InterPro" id="IPR027417">
    <property type="entry name" value="P-loop_NTPase"/>
</dbReference>
<feature type="binding site" evidence="8">
    <location>
        <begin position="415"/>
        <end position="419"/>
    </location>
    <ligand>
        <name>GTP</name>
        <dbReference type="ChEBI" id="CHEBI:37565"/>
    </ligand>
</feature>
<dbReference type="Gene3D" id="3.30.70.2570">
    <property type="entry name" value="Elongation factor 4, C-terminal domain"/>
    <property type="match status" value="1"/>
</dbReference>
<feature type="compositionally biased region" description="Low complexity" evidence="9">
    <location>
        <begin position="112"/>
        <end position="124"/>
    </location>
</feature>
<comment type="subcellular location">
    <subcellularLocation>
        <location evidence="8">Mitochondrion inner membrane</location>
        <topology evidence="8">Peripheral membrane protein</topology>
        <orientation evidence="8">Matrix side</orientation>
    </subcellularLocation>
</comment>
<name>A0A2K3DX99_CHLRE</name>
<dbReference type="RefSeq" id="XP_001703290.2">
    <property type="nucleotide sequence ID" value="XM_001703238.2"/>
</dbReference>
<comment type="similarity">
    <text evidence="8">Belongs to the GTP-binding elongation factor family. LepA subfamily.</text>
</comment>
<dbReference type="InterPro" id="IPR035647">
    <property type="entry name" value="EFG_III/V"/>
</dbReference>
<evidence type="ECO:0000256" key="1">
    <source>
        <dbReference type="ARBA" id="ARBA00005454"/>
    </source>
</evidence>
<feature type="region of interest" description="Disordered" evidence="9">
    <location>
        <begin position="264"/>
        <end position="303"/>
    </location>
</feature>
<dbReference type="CDD" id="cd16260">
    <property type="entry name" value="EF4_III"/>
    <property type="match status" value="1"/>
</dbReference>
<dbReference type="STRING" id="3055.A0A2K3DX99"/>
<dbReference type="FunFam" id="2.40.30.10:FF:000015">
    <property type="entry name" value="Translation factor GUF1, mitochondrial"/>
    <property type="match status" value="1"/>
</dbReference>
<dbReference type="InterPro" id="IPR038363">
    <property type="entry name" value="LepA_C_sf"/>
</dbReference>
<dbReference type="KEGG" id="cre:CHLRE_03g174000v5"/>
<dbReference type="SUPFAM" id="SSF50447">
    <property type="entry name" value="Translation proteins"/>
    <property type="match status" value="1"/>
</dbReference>
<evidence type="ECO:0000256" key="3">
    <source>
        <dbReference type="ARBA" id="ARBA00022792"/>
    </source>
</evidence>
<dbReference type="Gene3D" id="3.30.70.870">
    <property type="entry name" value="Elongation Factor G (Translational Gtpase), domain 3"/>
    <property type="match status" value="1"/>
</dbReference>
<dbReference type="InterPro" id="IPR000640">
    <property type="entry name" value="EFG_V-like"/>
</dbReference>
<evidence type="ECO:0000313" key="11">
    <source>
        <dbReference type="EMBL" id="PNW85153.1"/>
    </source>
</evidence>
<feature type="region of interest" description="Disordered" evidence="9">
    <location>
        <begin position="87"/>
        <end position="183"/>
    </location>
</feature>
<evidence type="ECO:0000256" key="2">
    <source>
        <dbReference type="ARBA" id="ARBA00022741"/>
    </source>
</evidence>
<dbReference type="EMBL" id="CM008964">
    <property type="protein sequence ID" value="PNW85153.1"/>
    <property type="molecule type" value="Genomic_DNA"/>
</dbReference>
<dbReference type="InterPro" id="IPR031157">
    <property type="entry name" value="G_TR_CS"/>
</dbReference>
<dbReference type="GO" id="GO:0045727">
    <property type="term" value="P:positive regulation of translation"/>
    <property type="evidence" value="ECO:0000318"/>
    <property type="project" value="GO_Central"/>
</dbReference>
<evidence type="ECO:0000313" key="12">
    <source>
        <dbReference type="Proteomes" id="UP000006906"/>
    </source>
</evidence>
<dbReference type="FunFam" id="3.30.70.240:FF:000007">
    <property type="entry name" value="Translation factor GUF1, mitochondrial"/>
    <property type="match status" value="1"/>
</dbReference>
<keyword evidence="8" id="KW-0648">Protein biosynthesis</keyword>
<keyword evidence="3 8" id="KW-0999">Mitochondrion inner membrane</keyword>
<dbReference type="PROSITE" id="PS51722">
    <property type="entry name" value="G_TR_2"/>
    <property type="match status" value="1"/>
</dbReference>
<dbReference type="InterPro" id="IPR035654">
    <property type="entry name" value="LepA_IV"/>
</dbReference>
<dbReference type="FunFam" id="3.30.70.2570:FF:000001">
    <property type="entry name" value="Translation factor GUF1, mitochondrial"/>
    <property type="match status" value="1"/>
</dbReference>
<dbReference type="GO" id="GO:0005759">
    <property type="term" value="C:mitochondrial matrix"/>
    <property type="evidence" value="ECO:0007669"/>
    <property type="project" value="UniProtKB-UniRule"/>
</dbReference>
<dbReference type="SUPFAM" id="SSF54980">
    <property type="entry name" value="EF-G C-terminal domain-like"/>
    <property type="match status" value="2"/>
</dbReference>
<keyword evidence="7 8" id="KW-0472">Membrane</keyword>
<dbReference type="GO" id="GO:0003924">
    <property type="term" value="F:GTPase activity"/>
    <property type="evidence" value="ECO:0007669"/>
    <property type="project" value="UniProtKB-UniRule"/>
</dbReference>
<dbReference type="Proteomes" id="UP000006906">
    <property type="component" value="Chromosome 3"/>
</dbReference>
<dbReference type="InterPro" id="IPR013842">
    <property type="entry name" value="LepA_CTD"/>
</dbReference>
<keyword evidence="12" id="KW-1185">Reference proteome</keyword>
<comment type="catalytic activity">
    <reaction evidence="8">
        <text>GTP + H2O = GDP + phosphate + H(+)</text>
        <dbReference type="Rhea" id="RHEA:19669"/>
        <dbReference type="ChEBI" id="CHEBI:15377"/>
        <dbReference type="ChEBI" id="CHEBI:15378"/>
        <dbReference type="ChEBI" id="CHEBI:37565"/>
        <dbReference type="ChEBI" id="CHEBI:43474"/>
        <dbReference type="ChEBI" id="CHEBI:58189"/>
        <dbReference type="EC" id="3.6.5.n1"/>
    </reaction>
</comment>
<evidence type="ECO:0000256" key="4">
    <source>
        <dbReference type="ARBA" id="ARBA00022801"/>
    </source>
</evidence>
<dbReference type="PROSITE" id="PS00301">
    <property type="entry name" value="G_TR_1"/>
    <property type="match status" value="1"/>
</dbReference>
<gene>
    <name evidence="11" type="ORF">CHLRE_03g174000v5</name>
</gene>
<dbReference type="Gramene" id="PNW85153">
    <property type="protein sequence ID" value="PNW85153"/>
    <property type="gene ID" value="CHLRE_03g174000v5"/>
</dbReference>
<reference evidence="11 12" key="1">
    <citation type="journal article" date="2007" name="Science">
        <title>The Chlamydomonas genome reveals the evolution of key animal and plant functions.</title>
        <authorList>
            <person name="Merchant S.S."/>
            <person name="Prochnik S.E."/>
            <person name="Vallon O."/>
            <person name="Harris E.H."/>
            <person name="Karpowicz S.J."/>
            <person name="Witman G.B."/>
            <person name="Terry A."/>
            <person name="Salamov A."/>
            <person name="Fritz-Laylin L.K."/>
            <person name="Marechal-Drouard L."/>
            <person name="Marshall W.F."/>
            <person name="Qu L.H."/>
            <person name="Nelson D.R."/>
            <person name="Sanderfoot A.A."/>
            <person name="Spalding M.H."/>
            <person name="Kapitonov V.V."/>
            <person name="Ren Q."/>
            <person name="Ferris P."/>
            <person name="Lindquist E."/>
            <person name="Shapiro H."/>
            <person name="Lucas S.M."/>
            <person name="Grimwood J."/>
            <person name="Schmutz J."/>
            <person name="Cardol P."/>
            <person name="Cerutti H."/>
            <person name="Chanfreau G."/>
            <person name="Chen C.L."/>
            <person name="Cognat V."/>
            <person name="Croft M.T."/>
            <person name="Dent R."/>
            <person name="Dutcher S."/>
            <person name="Fernandez E."/>
            <person name="Fukuzawa H."/>
            <person name="Gonzalez-Ballester D."/>
            <person name="Gonzalez-Halphen D."/>
            <person name="Hallmann A."/>
            <person name="Hanikenne M."/>
            <person name="Hippler M."/>
            <person name="Inwood W."/>
            <person name="Jabbari K."/>
            <person name="Kalanon M."/>
            <person name="Kuras R."/>
            <person name="Lefebvre P.A."/>
            <person name="Lemaire S.D."/>
            <person name="Lobanov A.V."/>
            <person name="Lohr M."/>
            <person name="Manuell A."/>
            <person name="Meier I."/>
            <person name="Mets L."/>
            <person name="Mittag M."/>
            <person name="Mittelmeier T."/>
            <person name="Moroney J.V."/>
            <person name="Moseley J."/>
            <person name="Napoli C."/>
            <person name="Nedelcu A.M."/>
            <person name="Niyogi K."/>
            <person name="Novoselov S.V."/>
            <person name="Paulsen I.T."/>
            <person name="Pazour G."/>
            <person name="Purton S."/>
            <person name="Ral J.P."/>
            <person name="Riano-Pachon D.M."/>
            <person name="Riekhof W."/>
            <person name="Rymarquis L."/>
            <person name="Schroda M."/>
            <person name="Stern D."/>
            <person name="Umen J."/>
            <person name="Willows R."/>
            <person name="Wilson N."/>
            <person name="Zimmer S.L."/>
            <person name="Allmer J."/>
            <person name="Balk J."/>
            <person name="Bisova K."/>
            <person name="Chen C.J."/>
            <person name="Elias M."/>
            <person name="Gendler K."/>
            <person name="Hauser C."/>
            <person name="Lamb M.R."/>
            <person name="Ledford H."/>
            <person name="Long J.C."/>
            <person name="Minagawa J."/>
            <person name="Page M.D."/>
            <person name="Pan J."/>
            <person name="Pootakham W."/>
            <person name="Roje S."/>
            <person name="Rose A."/>
            <person name="Stahlberg E."/>
            <person name="Terauchi A.M."/>
            <person name="Yang P."/>
            <person name="Ball S."/>
            <person name="Bowler C."/>
            <person name="Dieckmann C.L."/>
            <person name="Gladyshev V.N."/>
            <person name="Green P."/>
            <person name="Jorgensen R."/>
            <person name="Mayfield S."/>
            <person name="Mueller-Roeber B."/>
            <person name="Rajamani S."/>
            <person name="Sayre R.T."/>
            <person name="Brokstein P."/>
            <person name="Dubchak I."/>
            <person name="Goodstein D."/>
            <person name="Hornick L."/>
            <person name="Huang Y.W."/>
            <person name="Jhaveri J."/>
            <person name="Luo Y."/>
            <person name="Martinez D."/>
            <person name="Ngau W.C."/>
            <person name="Otillar B."/>
            <person name="Poliakov A."/>
            <person name="Porter A."/>
            <person name="Szajkowski L."/>
            <person name="Werner G."/>
            <person name="Zhou K."/>
            <person name="Grigoriev I.V."/>
            <person name="Rokhsar D.S."/>
            <person name="Grossman A.R."/>
        </authorList>
    </citation>
    <scope>NUCLEOTIDE SEQUENCE [LARGE SCALE GENOMIC DNA]</scope>
    <source>
        <strain evidence="12">CC-503</strain>
    </source>
</reference>
<dbReference type="GO" id="GO:0006412">
    <property type="term" value="P:translation"/>
    <property type="evidence" value="ECO:0007669"/>
    <property type="project" value="UniProtKB-KW"/>
</dbReference>
<dbReference type="Pfam" id="PF00679">
    <property type="entry name" value="EFG_C"/>
    <property type="match status" value="1"/>
</dbReference>
<comment type="function">
    <text evidence="8">Promotes mitochondrial protein synthesis. May act as a fidelity factor of the translation reaction, by catalyzing a one-codon backward translocation of tRNAs on improperly translocated ribosomes. Binds to mitochondrial ribosomes in a GTP-dependent manner.</text>
</comment>
<dbReference type="GO" id="GO:0005743">
    <property type="term" value="C:mitochondrial inner membrane"/>
    <property type="evidence" value="ECO:0007669"/>
    <property type="project" value="UniProtKB-SubCell"/>
</dbReference>
<dbReference type="Pfam" id="PF06421">
    <property type="entry name" value="LepA_C"/>
    <property type="match status" value="1"/>
</dbReference>
<feature type="domain" description="Tr-type G" evidence="10">
    <location>
        <begin position="336"/>
        <end position="521"/>
    </location>
</feature>
<feature type="binding site" evidence="8">
    <location>
        <begin position="345"/>
        <end position="352"/>
    </location>
    <ligand>
        <name>GTP</name>
        <dbReference type="ChEBI" id="CHEBI:37565"/>
    </ligand>
</feature>
<dbReference type="PANTHER" id="PTHR43512">
    <property type="entry name" value="TRANSLATION FACTOR GUF1-RELATED"/>
    <property type="match status" value="1"/>
</dbReference>
<protein>
    <recommendedName>
        <fullName evidence="8">Translation factor GUF1 homolog, mitochondrial</fullName>
        <ecNumber evidence="8">3.6.5.n1</ecNumber>
    </recommendedName>
    <alternativeName>
        <fullName evidence="8">Elongation factor 4 homolog</fullName>
        <shortName evidence="8">EF-4</shortName>
    </alternativeName>
    <alternativeName>
        <fullName evidence="8">GTPase GUF1 homolog</fullName>
    </alternativeName>
    <alternativeName>
        <fullName evidence="8">Ribosomal back-translocase</fullName>
    </alternativeName>
</protein>
<dbReference type="Gene3D" id="2.40.30.10">
    <property type="entry name" value="Translation factors"/>
    <property type="match status" value="1"/>
</dbReference>
<dbReference type="InterPro" id="IPR006297">
    <property type="entry name" value="EF-4"/>
</dbReference>
<evidence type="ECO:0000256" key="8">
    <source>
        <dbReference type="HAMAP-Rule" id="MF_03137"/>
    </source>
</evidence>
<dbReference type="GeneID" id="5728888"/>
<sequence length="938" mass="97622">MAPSNVGCSLRAAAEFAALVASAQGWLARRATATGVGAFRQGGSGVAGLPDAPCSSGQHGPPSHPPASDELHTAWALHAPHAPASWLRVSHPTGHSPQPPHAELGLPPPWHPAAAGTGGATAPAHPRHAARHPPTVDAPAAHREPHGAGGPSRGDVLATSPGVMQSGTGLGPGCGNSTSPEAAGAARSHLASLLLAMSARPRSSLHNSNLTNRLYATAPADWVSGGTRGPAGAPARTPPGCWARVWSRRHYAAASTAAAHALNAVPDPDPEAARPPPGGEGQGDGGGGAGGGTTNGAALSAAEAEGQGRVAAAGGPAAPGLGFVSGGYDVSQFPPERIRNFSIIAHVDHGKSTLADRLMEATGALGGRATHSAQYLDKLQVERERGITVKAQTVSLVYRYPPGPGGQPYLLNLIDTPGHVDFSYEVSRSLAACQGALLVVDAGQGIQAQTVANFYLAFEQGLDLVPVVNKIDLPAADPRGCTAQMAAAFDMDPAAVLLTSAKTGVGLEAVLPAVIQRVRPPGGNPDAPLRMLLFDAFHDQHRGVVVLVEVVDGAVAVGDKVAMASTGAVYEVQECGLQAPERHPTGRLLTGQVGYMMCGIKDLKAARVGDTLYAARPGVPQPPSLPGFKPAKAMVFAGLFPLGGDGQEFDALAAAMDKLLLNDASVVVRRENSDALGPGFRCGFLGMLHMEIFTQRLEQEFGAAVVTTTPMVPYSLQMPDGSEVTLESAADFPLDKKISAILEPTVTATLITPDASVGRLMELCAARRGEPLEHSSLGGGRTLLRYRLPLAELAGDFYSAVKSRSQGYASFDYEEGPYRPADLVRLDVLAHGRPVDALARMVARDEAATLGRALLGKMKDLLDRQQFEVVLQAAANGKIVARETLKALRKNVTAKCYGGDVSRKRKLLDKQKEGKRRMKRLGSIDVPQELFPELMKTR</sequence>
<dbReference type="FunFam" id="3.30.70.870:FF:000004">
    <property type="entry name" value="Translation factor GUF1, mitochondrial"/>
    <property type="match status" value="1"/>
</dbReference>
<dbReference type="InterPro" id="IPR005225">
    <property type="entry name" value="Small_GTP-bd"/>
</dbReference>
<evidence type="ECO:0000259" key="10">
    <source>
        <dbReference type="PROSITE" id="PS51722"/>
    </source>
</evidence>
<keyword evidence="2 8" id="KW-0547">Nucleotide-binding</keyword>
<dbReference type="Pfam" id="PF00009">
    <property type="entry name" value="GTP_EFTU"/>
    <property type="match status" value="1"/>
</dbReference>
<feature type="binding site" evidence="8">
    <location>
        <begin position="469"/>
        <end position="472"/>
    </location>
    <ligand>
        <name>GTP</name>
        <dbReference type="ChEBI" id="CHEBI:37565"/>
    </ligand>
</feature>
<dbReference type="OrthoDB" id="1074at2759"/>
<dbReference type="InterPro" id="IPR000795">
    <property type="entry name" value="T_Tr_GTP-bd_dom"/>
</dbReference>
<feature type="compositionally biased region" description="Gly residues" evidence="9">
    <location>
        <begin position="279"/>
        <end position="294"/>
    </location>
</feature>
<dbReference type="InParanoid" id="A0A2K3DX99"/>
<dbReference type="Gene3D" id="3.40.50.300">
    <property type="entry name" value="P-loop containing nucleotide triphosphate hydrolases"/>
    <property type="match status" value="1"/>
</dbReference>
<dbReference type="Gene3D" id="3.30.70.240">
    <property type="match status" value="1"/>
</dbReference>
<proteinExistence type="inferred from homology"/>
<dbReference type="FunCoup" id="A0A2K3DX99">
    <property type="interactions" value="1844"/>
</dbReference>
<feature type="region of interest" description="Disordered" evidence="9">
    <location>
        <begin position="49"/>
        <end position="69"/>
    </location>
</feature>
<evidence type="ECO:0000256" key="9">
    <source>
        <dbReference type="SAM" id="MobiDB-lite"/>
    </source>
</evidence>
<dbReference type="NCBIfam" id="TIGR00231">
    <property type="entry name" value="small_GTP"/>
    <property type="match status" value="1"/>
</dbReference>
<dbReference type="PANTHER" id="PTHR43512:SF7">
    <property type="entry name" value="TRANSLATION FACTOR GUF1, MITOCHONDRIAL"/>
    <property type="match status" value="1"/>
</dbReference>